<accession>B3ECH4</accession>
<dbReference type="STRING" id="290315.Clim_1181"/>
<dbReference type="Proteomes" id="UP000008841">
    <property type="component" value="Chromosome"/>
</dbReference>
<evidence type="ECO:0000313" key="1">
    <source>
        <dbReference type="EMBL" id="ACD90249.1"/>
    </source>
</evidence>
<reference evidence="1 2" key="1">
    <citation type="submission" date="2008-05" db="EMBL/GenBank/DDBJ databases">
        <title>Complete sequence of Chlorobium limicola DSM 245.</title>
        <authorList>
            <consortium name="US DOE Joint Genome Institute"/>
            <person name="Lucas S."/>
            <person name="Copeland A."/>
            <person name="Lapidus A."/>
            <person name="Glavina del Rio T."/>
            <person name="Dalin E."/>
            <person name="Tice H."/>
            <person name="Bruce D."/>
            <person name="Goodwin L."/>
            <person name="Pitluck S."/>
            <person name="Schmutz J."/>
            <person name="Larimer F."/>
            <person name="Land M."/>
            <person name="Hauser L."/>
            <person name="Kyrpides N."/>
            <person name="Ovchinnikova G."/>
            <person name="Zhao F."/>
            <person name="Li T."/>
            <person name="Liu Z."/>
            <person name="Overmann J."/>
            <person name="Bryant D.A."/>
            <person name="Richardson P."/>
        </authorList>
    </citation>
    <scope>NUCLEOTIDE SEQUENCE [LARGE SCALE GENOMIC DNA]</scope>
    <source>
        <strain evidence="2">DSM 245 / NBRC 103803 / 6330</strain>
    </source>
</reference>
<dbReference type="eggNOG" id="ENOG5032SE4">
    <property type="taxonomic scope" value="Bacteria"/>
</dbReference>
<sequence length="142" mass="15647">MTYMSDVKKQAKDILEETLDREAVIVLARISEEMQLLFNAHPEPDHGEVSRIVTGFFLEKGKSEAFIEDWINTSLEYGRTRGLSGSDLPRAMLSDLGVFRFMSFLKDKGLTDEQITIVLTGAVQQAASGKSEPGDGNGQSSC</sequence>
<dbReference type="KEGG" id="cli:Clim_1181"/>
<organism evidence="1 2">
    <name type="scientific">Chlorobium limicola (strain DSM 245 / NBRC 103803 / 6330)</name>
    <dbReference type="NCBI Taxonomy" id="290315"/>
    <lineage>
        <taxon>Bacteria</taxon>
        <taxon>Pseudomonadati</taxon>
        <taxon>Chlorobiota</taxon>
        <taxon>Chlorobiia</taxon>
        <taxon>Chlorobiales</taxon>
        <taxon>Chlorobiaceae</taxon>
        <taxon>Chlorobium/Pelodictyon group</taxon>
        <taxon>Chlorobium</taxon>
    </lineage>
</organism>
<dbReference type="OrthoDB" id="597919at2"/>
<dbReference type="EMBL" id="CP001097">
    <property type="protein sequence ID" value="ACD90249.1"/>
    <property type="molecule type" value="Genomic_DNA"/>
</dbReference>
<name>B3ECH4_CHLL2</name>
<dbReference type="RefSeq" id="WP_012466126.1">
    <property type="nucleotide sequence ID" value="NC_010803.1"/>
</dbReference>
<dbReference type="HOGENOM" id="CLU_1902944_0_0_10"/>
<evidence type="ECO:0000313" key="2">
    <source>
        <dbReference type="Proteomes" id="UP000008841"/>
    </source>
</evidence>
<proteinExistence type="predicted"/>
<dbReference type="AlphaFoldDB" id="B3ECH4"/>
<protein>
    <submittedName>
        <fullName evidence="1">Uncharacterized protein</fullName>
    </submittedName>
</protein>
<gene>
    <name evidence="1" type="ordered locus">Clim_1181</name>
</gene>